<keyword evidence="3 8" id="KW-0808">Transferase</keyword>
<dbReference type="GO" id="GO:0008276">
    <property type="term" value="F:protein methyltransferase activity"/>
    <property type="evidence" value="ECO:0007669"/>
    <property type="project" value="TreeGrafter"/>
</dbReference>
<evidence type="ECO:0000313" key="9">
    <source>
        <dbReference type="Proteomes" id="UP000467240"/>
    </source>
</evidence>
<dbReference type="PANTHER" id="PTHR45875">
    <property type="entry name" value="METHYLTRANSFERASE N6AMT1"/>
    <property type="match status" value="1"/>
</dbReference>
<organism evidence="8 9">
    <name type="scientific">Pseudoclavibacter chungangensis</name>
    <dbReference type="NCBI Taxonomy" id="587635"/>
    <lineage>
        <taxon>Bacteria</taxon>
        <taxon>Bacillati</taxon>
        <taxon>Actinomycetota</taxon>
        <taxon>Actinomycetes</taxon>
        <taxon>Micrococcales</taxon>
        <taxon>Microbacteriaceae</taxon>
        <taxon>Pseudoclavibacter</taxon>
    </lineage>
</organism>
<dbReference type="GO" id="GO:0035657">
    <property type="term" value="C:eRF1 methyltransferase complex"/>
    <property type="evidence" value="ECO:0007669"/>
    <property type="project" value="TreeGrafter"/>
</dbReference>
<evidence type="ECO:0000313" key="8">
    <source>
        <dbReference type="EMBL" id="KAB1662624.1"/>
    </source>
</evidence>
<feature type="domain" description="Methyltransferase small" evidence="6">
    <location>
        <begin position="170"/>
        <end position="270"/>
    </location>
</feature>
<keyword evidence="4" id="KW-0949">S-adenosyl-L-methionine</keyword>
<proteinExistence type="inferred from homology"/>
<dbReference type="OrthoDB" id="129465at2"/>
<dbReference type="SUPFAM" id="SSF53335">
    <property type="entry name" value="S-adenosyl-L-methionine-dependent methyltransferases"/>
    <property type="match status" value="1"/>
</dbReference>
<evidence type="ECO:0000259" key="7">
    <source>
        <dbReference type="Pfam" id="PF23186"/>
    </source>
</evidence>
<dbReference type="InterPro" id="IPR055487">
    <property type="entry name" value="DUF7059"/>
</dbReference>
<dbReference type="PANTHER" id="PTHR45875:SF1">
    <property type="entry name" value="METHYLTRANSFERASE N6AMT1"/>
    <property type="match status" value="1"/>
</dbReference>
<dbReference type="Pfam" id="PF23186">
    <property type="entry name" value="DUF7059"/>
    <property type="match status" value="1"/>
</dbReference>
<dbReference type="GO" id="GO:0032259">
    <property type="term" value="P:methylation"/>
    <property type="evidence" value="ECO:0007669"/>
    <property type="project" value="UniProtKB-KW"/>
</dbReference>
<dbReference type="GO" id="GO:0008757">
    <property type="term" value="F:S-adenosylmethionine-dependent methyltransferase activity"/>
    <property type="evidence" value="ECO:0007669"/>
    <property type="project" value="TreeGrafter"/>
</dbReference>
<reference evidence="8 9" key="1">
    <citation type="submission" date="2019-09" db="EMBL/GenBank/DDBJ databases">
        <title>Phylogeny of genus Pseudoclavibacter and closely related genus.</title>
        <authorList>
            <person name="Li Y."/>
        </authorList>
    </citation>
    <scope>NUCLEOTIDE SEQUENCE [LARGE SCALE GENOMIC DNA]</scope>
    <source>
        <strain evidence="8 9">DSM 23821</strain>
    </source>
</reference>
<feature type="domain" description="DUF7059" evidence="7">
    <location>
        <begin position="40"/>
        <end position="127"/>
    </location>
</feature>
<dbReference type="InterPro" id="IPR052190">
    <property type="entry name" value="Euk-Arch_PrmC-MTase"/>
</dbReference>
<keyword evidence="9" id="KW-1185">Reference proteome</keyword>
<evidence type="ECO:0000259" key="6">
    <source>
        <dbReference type="Pfam" id="PF05175"/>
    </source>
</evidence>
<evidence type="ECO:0000256" key="5">
    <source>
        <dbReference type="SAM" id="MobiDB-lite"/>
    </source>
</evidence>
<feature type="compositionally biased region" description="Basic and acidic residues" evidence="5">
    <location>
        <begin position="10"/>
        <end position="24"/>
    </location>
</feature>
<dbReference type="InterPro" id="IPR007848">
    <property type="entry name" value="Small_mtfrase_dom"/>
</dbReference>
<feature type="region of interest" description="Disordered" evidence="5">
    <location>
        <begin position="1"/>
        <end position="24"/>
    </location>
</feature>
<comment type="caution">
    <text evidence="8">The sequence shown here is derived from an EMBL/GenBank/DDBJ whole genome shotgun (WGS) entry which is preliminary data.</text>
</comment>
<accession>A0A7J5C1Y6</accession>
<sequence length="543" mass="58176">MDSPAASGAEPRESAFDDPTDAPRTDDLDAIARLRAALLAADYTVDGVERLLGEEPAAALHRDLLAPASIVLDRAAEADDAQVPGASGLVRLFLLAEPVRAEHVVALDELVALRLVGPADEHGEVRALVDLRPYASDEGLDLWVASDLGGVQLPGLARPLRRDHVVGIGPATTALAQLTPRTPVERALDLGVGMGVQTIHLLAHVAHVVATDISARALAFARFNLLLGAPALGIEPARLDERVSLRLGDLLEPVAGERFGLVVSNPPFVITPRRDDERASEQYTYRDGGRPGDAIVHDLVTGLGDVLEPGGVACMLGNWEIHEGDASWHERVGSWASDDVDLHVVQRERAGGVEYADMWLRDAAENAELGSWRSAFEHYLDDFARRGVDAVGLGMLLLHRRRDASGPVLRRFEEIGTALGQPLGPVVAGEFERVEWLRGLDDTALFDETLVVAGDVTEERHSRPGDEHPSAILLRQGGGFRRTFPLSTELAAFVSVCDGELAGAQIVTAIAALLGLDDTALAVSLAPDVRDLVEFGFLEPAWL</sequence>
<dbReference type="InterPro" id="IPR029063">
    <property type="entry name" value="SAM-dependent_MTases_sf"/>
</dbReference>
<keyword evidence="2 8" id="KW-0489">Methyltransferase</keyword>
<dbReference type="PROSITE" id="PS00092">
    <property type="entry name" value="N6_MTASE"/>
    <property type="match status" value="1"/>
</dbReference>
<comment type="similarity">
    <text evidence="1">Belongs to the eukaryotic/archaeal PrmC-related family.</text>
</comment>
<protein>
    <submittedName>
        <fullName evidence="8">Methyltransferase</fullName>
    </submittedName>
</protein>
<name>A0A7J5C1Y6_9MICO</name>
<evidence type="ECO:0000256" key="3">
    <source>
        <dbReference type="ARBA" id="ARBA00022679"/>
    </source>
</evidence>
<dbReference type="Proteomes" id="UP000467240">
    <property type="component" value="Unassembled WGS sequence"/>
</dbReference>
<evidence type="ECO:0000256" key="4">
    <source>
        <dbReference type="ARBA" id="ARBA00022691"/>
    </source>
</evidence>
<dbReference type="AlphaFoldDB" id="A0A7J5C1Y6"/>
<dbReference type="EMBL" id="WBJZ01000001">
    <property type="protein sequence ID" value="KAB1662624.1"/>
    <property type="molecule type" value="Genomic_DNA"/>
</dbReference>
<evidence type="ECO:0000256" key="2">
    <source>
        <dbReference type="ARBA" id="ARBA00022603"/>
    </source>
</evidence>
<gene>
    <name evidence="8" type="ORF">F8O01_00340</name>
</gene>
<evidence type="ECO:0000256" key="1">
    <source>
        <dbReference type="ARBA" id="ARBA00006149"/>
    </source>
</evidence>
<dbReference type="InterPro" id="IPR002052">
    <property type="entry name" value="DNA_methylase_N6_adenine_CS"/>
</dbReference>
<dbReference type="GO" id="GO:0003676">
    <property type="term" value="F:nucleic acid binding"/>
    <property type="evidence" value="ECO:0007669"/>
    <property type="project" value="InterPro"/>
</dbReference>
<dbReference type="CDD" id="cd02440">
    <property type="entry name" value="AdoMet_MTases"/>
    <property type="match status" value="1"/>
</dbReference>
<dbReference type="GO" id="GO:0008170">
    <property type="term" value="F:N-methyltransferase activity"/>
    <property type="evidence" value="ECO:0007669"/>
    <property type="project" value="UniProtKB-ARBA"/>
</dbReference>
<dbReference type="Gene3D" id="3.40.50.150">
    <property type="entry name" value="Vaccinia Virus protein VP39"/>
    <property type="match status" value="1"/>
</dbReference>
<dbReference type="Pfam" id="PF05175">
    <property type="entry name" value="MTS"/>
    <property type="match status" value="1"/>
</dbReference>